<dbReference type="InterPro" id="IPR003749">
    <property type="entry name" value="ThiS/MoaD-like"/>
</dbReference>
<proteinExistence type="predicted"/>
<protein>
    <submittedName>
        <fullName evidence="1">Sulfur carrier protein ThiS</fullName>
    </submittedName>
</protein>
<dbReference type="Gene3D" id="3.10.20.30">
    <property type="match status" value="1"/>
</dbReference>
<dbReference type="Pfam" id="PF02597">
    <property type="entry name" value="ThiS"/>
    <property type="match status" value="1"/>
</dbReference>
<dbReference type="PANTHER" id="PTHR34472:SF1">
    <property type="entry name" value="SULFUR CARRIER PROTEIN THIS"/>
    <property type="match status" value="1"/>
</dbReference>
<sequence>MMIEINGTMTEVRADTLAGVLDELGHGDGKVATAVNETFVPAAARGQTALAPGDRVEIVAPRQGG</sequence>
<keyword evidence="2" id="KW-1185">Reference proteome</keyword>
<accession>A0A934MBA3</accession>
<comment type="caution">
    <text evidence="1">The sequence shown here is derived from an EMBL/GenBank/DDBJ whole genome shotgun (WGS) entry which is preliminary data.</text>
</comment>
<dbReference type="RefSeq" id="WP_198917709.1">
    <property type="nucleotide sequence ID" value="NZ_JAEKPD010000029.1"/>
</dbReference>
<dbReference type="EMBL" id="JAEKPD010000029">
    <property type="protein sequence ID" value="MBJ3764537.1"/>
    <property type="molecule type" value="Genomic_DNA"/>
</dbReference>
<organism evidence="1 2">
    <name type="scientific">Palleronia pontilimi</name>
    <dbReference type="NCBI Taxonomy" id="1964209"/>
    <lineage>
        <taxon>Bacteria</taxon>
        <taxon>Pseudomonadati</taxon>
        <taxon>Pseudomonadota</taxon>
        <taxon>Alphaproteobacteria</taxon>
        <taxon>Rhodobacterales</taxon>
        <taxon>Roseobacteraceae</taxon>
        <taxon>Palleronia</taxon>
    </lineage>
</organism>
<dbReference type="SUPFAM" id="SSF54285">
    <property type="entry name" value="MoaD/ThiS"/>
    <property type="match status" value="1"/>
</dbReference>
<dbReference type="NCBIfam" id="TIGR01683">
    <property type="entry name" value="thiS"/>
    <property type="match status" value="1"/>
</dbReference>
<name>A0A934MBA3_9RHOB</name>
<dbReference type="InterPro" id="IPR010035">
    <property type="entry name" value="Thi_S"/>
</dbReference>
<dbReference type="Proteomes" id="UP000642488">
    <property type="component" value="Unassembled WGS sequence"/>
</dbReference>
<evidence type="ECO:0000313" key="2">
    <source>
        <dbReference type="Proteomes" id="UP000642488"/>
    </source>
</evidence>
<dbReference type="InterPro" id="IPR012675">
    <property type="entry name" value="Beta-grasp_dom_sf"/>
</dbReference>
<reference evidence="1" key="1">
    <citation type="submission" date="2020-12" db="EMBL/GenBank/DDBJ databases">
        <title>Bacterial taxonomy.</title>
        <authorList>
            <person name="Pan X."/>
        </authorList>
    </citation>
    <scope>NUCLEOTIDE SEQUENCE</scope>
    <source>
        <strain evidence="1">KCTC 52957</strain>
    </source>
</reference>
<gene>
    <name evidence="1" type="primary">thiS</name>
    <name evidence="1" type="ORF">ILP92_17520</name>
</gene>
<dbReference type="PANTHER" id="PTHR34472">
    <property type="entry name" value="SULFUR CARRIER PROTEIN THIS"/>
    <property type="match status" value="1"/>
</dbReference>
<dbReference type="InterPro" id="IPR016155">
    <property type="entry name" value="Mopterin_synth/thiamin_S_b"/>
</dbReference>
<dbReference type="CDD" id="cd00565">
    <property type="entry name" value="Ubl_ThiS"/>
    <property type="match status" value="1"/>
</dbReference>
<evidence type="ECO:0000313" key="1">
    <source>
        <dbReference type="EMBL" id="MBJ3764537.1"/>
    </source>
</evidence>
<dbReference type="AlphaFoldDB" id="A0A934MBA3"/>